<evidence type="ECO:0000313" key="5">
    <source>
        <dbReference type="EMBL" id="GAI83149.1"/>
    </source>
</evidence>
<evidence type="ECO:0000256" key="3">
    <source>
        <dbReference type="ARBA" id="ARBA00023002"/>
    </source>
</evidence>
<feature type="domain" description="NADP-dependent oxidoreductase" evidence="4">
    <location>
        <begin position="5"/>
        <end position="146"/>
    </location>
</feature>
<dbReference type="AlphaFoldDB" id="X1TSY6"/>
<dbReference type="GO" id="GO:0016616">
    <property type="term" value="F:oxidoreductase activity, acting on the CH-OH group of donors, NAD or NADP as acceptor"/>
    <property type="evidence" value="ECO:0007669"/>
    <property type="project" value="UniProtKB-ARBA"/>
</dbReference>
<dbReference type="PRINTS" id="PR00069">
    <property type="entry name" value="ALDKETRDTASE"/>
</dbReference>
<dbReference type="InterPro" id="IPR023210">
    <property type="entry name" value="NADP_OxRdtase_dom"/>
</dbReference>
<dbReference type="SUPFAM" id="SSF51430">
    <property type="entry name" value="NAD(P)-linked oxidoreductase"/>
    <property type="match status" value="1"/>
</dbReference>
<protein>
    <recommendedName>
        <fullName evidence="4">NADP-dependent oxidoreductase domain-containing protein</fullName>
    </recommendedName>
</protein>
<dbReference type="InterPro" id="IPR036812">
    <property type="entry name" value="NAD(P)_OxRdtase_dom_sf"/>
</dbReference>
<proteinExistence type="inferred from homology"/>
<comment type="similarity">
    <text evidence="1">Belongs to the aldo/keto reductase family.</text>
</comment>
<dbReference type="Gene3D" id="3.20.20.100">
    <property type="entry name" value="NADP-dependent oxidoreductase domain"/>
    <property type="match status" value="1"/>
</dbReference>
<name>X1TSY6_9ZZZZ</name>
<accession>X1TSY6</accession>
<feature type="non-terminal residue" evidence="5">
    <location>
        <position position="1"/>
    </location>
</feature>
<dbReference type="PROSITE" id="PS00062">
    <property type="entry name" value="ALDOKETO_REDUCTASE_2"/>
    <property type="match status" value="1"/>
</dbReference>
<dbReference type="PANTHER" id="PTHR43827">
    <property type="entry name" value="2,5-DIKETO-D-GLUCONIC ACID REDUCTASE"/>
    <property type="match status" value="1"/>
</dbReference>
<gene>
    <name evidence="5" type="ORF">S12H4_14607</name>
</gene>
<dbReference type="Pfam" id="PF00248">
    <property type="entry name" value="Aldo_ket_red"/>
    <property type="match status" value="1"/>
</dbReference>
<dbReference type="InterPro" id="IPR018170">
    <property type="entry name" value="Aldo/ket_reductase_CS"/>
</dbReference>
<dbReference type="EMBL" id="BARW01006970">
    <property type="protein sequence ID" value="GAI83149.1"/>
    <property type="molecule type" value="Genomic_DNA"/>
</dbReference>
<keyword evidence="2" id="KW-0521">NADP</keyword>
<reference evidence="5" key="1">
    <citation type="journal article" date="2014" name="Front. Microbiol.">
        <title>High frequency of phylogenetically diverse reductive dehalogenase-homologous genes in deep subseafloor sedimentary metagenomes.</title>
        <authorList>
            <person name="Kawai M."/>
            <person name="Futagami T."/>
            <person name="Toyoda A."/>
            <person name="Takaki Y."/>
            <person name="Nishi S."/>
            <person name="Hori S."/>
            <person name="Arai W."/>
            <person name="Tsubouchi T."/>
            <person name="Morono Y."/>
            <person name="Uchiyama I."/>
            <person name="Ito T."/>
            <person name="Fujiyama A."/>
            <person name="Inagaki F."/>
            <person name="Takami H."/>
        </authorList>
    </citation>
    <scope>NUCLEOTIDE SEQUENCE</scope>
    <source>
        <strain evidence="5">Expedition CK06-06</strain>
    </source>
</reference>
<dbReference type="PANTHER" id="PTHR43827:SF3">
    <property type="entry name" value="NADP-DEPENDENT OXIDOREDUCTASE DOMAIN-CONTAINING PROTEIN"/>
    <property type="match status" value="1"/>
</dbReference>
<dbReference type="InterPro" id="IPR020471">
    <property type="entry name" value="AKR"/>
</dbReference>
<organism evidence="5">
    <name type="scientific">marine sediment metagenome</name>
    <dbReference type="NCBI Taxonomy" id="412755"/>
    <lineage>
        <taxon>unclassified sequences</taxon>
        <taxon>metagenomes</taxon>
        <taxon>ecological metagenomes</taxon>
    </lineage>
</organism>
<comment type="caution">
    <text evidence="5">The sequence shown here is derived from an EMBL/GenBank/DDBJ whole genome shotgun (WGS) entry which is preliminary data.</text>
</comment>
<keyword evidence="3" id="KW-0560">Oxidoreductase</keyword>
<evidence type="ECO:0000259" key="4">
    <source>
        <dbReference type="Pfam" id="PF00248"/>
    </source>
</evidence>
<evidence type="ECO:0000256" key="1">
    <source>
        <dbReference type="ARBA" id="ARBA00007905"/>
    </source>
</evidence>
<evidence type="ECO:0000256" key="2">
    <source>
        <dbReference type="ARBA" id="ARBA00022857"/>
    </source>
</evidence>
<sequence length="164" mass="18863">YSHKKTLRAFSQLVYEGKIKNIGVSNFTPQMIEEAQEACDKPIFANQIEQHPYHQQKQMQQFLREKKINLISYSPLGRGNVLNNDIIKEIAERNEISVAQVCLVWVINKGAIPIPKATSLGHLKENFAACNLQLSEEDIQKIDEISINRRFVHPPIVSPKEWKK</sequence>